<evidence type="ECO:0000313" key="2">
    <source>
        <dbReference type="EMBL" id="GAA4268947.1"/>
    </source>
</evidence>
<gene>
    <name evidence="2" type="ORF">GCM10022257_10480</name>
</gene>
<evidence type="ECO:0008006" key="4">
    <source>
        <dbReference type="Google" id="ProtNLM"/>
    </source>
</evidence>
<keyword evidence="1" id="KW-0732">Signal</keyword>
<dbReference type="InterPro" id="IPR026341">
    <property type="entry name" value="T9SS_type_B"/>
</dbReference>
<dbReference type="EMBL" id="BAABAV010000001">
    <property type="protein sequence ID" value="GAA4268947.1"/>
    <property type="molecule type" value="Genomic_DNA"/>
</dbReference>
<proteinExistence type="predicted"/>
<dbReference type="Pfam" id="PF13585">
    <property type="entry name" value="CHU_C"/>
    <property type="match status" value="1"/>
</dbReference>
<dbReference type="Proteomes" id="UP001500027">
    <property type="component" value="Unassembled WGS sequence"/>
</dbReference>
<reference evidence="3" key="1">
    <citation type="journal article" date="2019" name="Int. J. Syst. Evol. Microbiol.">
        <title>The Global Catalogue of Microorganisms (GCM) 10K type strain sequencing project: providing services to taxonomists for standard genome sequencing and annotation.</title>
        <authorList>
            <consortium name="The Broad Institute Genomics Platform"/>
            <consortium name="The Broad Institute Genome Sequencing Center for Infectious Disease"/>
            <person name="Wu L."/>
            <person name="Ma J."/>
        </authorList>
    </citation>
    <scope>NUCLEOTIDE SEQUENCE [LARGE SCALE GENOMIC DNA]</scope>
    <source>
        <strain evidence="3">JCM 17452</strain>
    </source>
</reference>
<dbReference type="Gene3D" id="2.60.40.1220">
    <property type="match status" value="4"/>
</dbReference>
<organism evidence="2 3">
    <name type="scientific">Hyunsoonleella aestuarii</name>
    <dbReference type="NCBI Taxonomy" id="912802"/>
    <lineage>
        <taxon>Bacteria</taxon>
        <taxon>Pseudomonadati</taxon>
        <taxon>Bacteroidota</taxon>
        <taxon>Flavobacteriia</taxon>
        <taxon>Flavobacteriales</taxon>
        <taxon>Flavobacteriaceae</taxon>
    </lineage>
</organism>
<evidence type="ECO:0000313" key="3">
    <source>
        <dbReference type="Proteomes" id="UP001500027"/>
    </source>
</evidence>
<sequence>MFSAFFCSRIQAQLGFCSGNSGSPIFTETFGTGVTNSSLPFGTTTYSFSNGEPNDGFYTVSSNTAYFDWFNISDHTLNDTNGKMLIVNSDFTAGEFYRTGINGLCENTTYEFSSWVLNLSPLNGFCGSAVIPINVRFEIWDNTNTNLLASGSTGNIISTSSPVWNQYALVFQTLPGQTSVILKMINNGVGGCGNDLAIDDIVFKSCGDRIIVEDPSNNNSASVCSLDTPYSTILTAIPDNTVFSSHFYQWQNSLDGIIWTDIIGETNQSISISGVSNTTYYRTKVSESMINVNNALCNTLSDEFIITVNNPTTPTFNPVSDICDGDALAALPTMSIEGITGTWSPTLDNTTTTTYTFVPDSNQCAINQTMTIVVNPIVTPTFIQVFAICEGDSLAALPTMSNEGIIGVWSPSLNNAATTTYTFVPNSGQCAVNQTMTIAVNPILTPTFNQISPICFGAIITPLPTVSNEGITGSWSPSLDNTITTTYTFVPNSGVCVTNQTMTVEVNPIVTPTFNQVPPICNGDFLGPLPTTSLEGIMGVWSPMLDNTVTTTYTFTPNFGECAINQIMTIVVNPNSSPTFNLVSAICNGDILSPLPTSSIEGITGTWSPVLDNTVTTTYTFTPDPGFCPLPVNLTIEVFENPVFTLQDEYFLCFDINGVLVIPTTLNTGLNTADYNFTWLLNGVAISGANQGSYNPIEEGRYEVIVQNSMTLCETRMLTDVVVLYEPDFEANVITDAFSENQTIEVTVFNIGDFEYQLDGGPWQDAPIFINVTLGEHLVTVRDKRGCIEASETIVVMDYPKYFTPNGDGFHDTWNITAPRNPLDYLALSRVRIFDRYGKLLKEIDPTGNGWNGIYNGSLMHSDDYWFVVEYIEPRTGEPKTFRSNFSLKR</sequence>
<comment type="caution">
    <text evidence="2">The sequence shown here is derived from an EMBL/GenBank/DDBJ whole genome shotgun (WGS) entry which is preliminary data.</text>
</comment>
<dbReference type="InterPro" id="IPR014755">
    <property type="entry name" value="Cu-Rt/internalin_Ig-like"/>
</dbReference>
<protein>
    <recommendedName>
        <fullName evidence="4">T9SS type B sorting domain-containing protein</fullName>
    </recommendedName>
</protein>
<accession>A0ABP8E9N8</accession>
<name>A0ABP8E9N8_9FLAO</name>
<dbReference type="NCBIfam" id="TIGR04131">
    <property type="entry name" value="Bac_Flav_CTERM"/>
    <property type="match status" value="1"/>
</dbReference>
<evidence type="ECO:0000256" key="1">
    <source>
        <dbReference type="ARBA" id="ARBA00022729"/>
    </source>
</evidence>
<dbReference type="RefSeq" id="WP_139001129.1">
    <property type="nucleotide sequence ID" value="NZ_BAABAV010000001.1"/>
</dbReference>
<keyword evidence="3" id="KW-1185">Reference proteome</keyword>